<dbReference type="Proteomes" id="UP001642360">
    <property type="component" value="Unassembled WGS sequence"/>
</dbReference>
<feature type="region of interest" description="Disordered" evidence="1">
    <location>
        <begin position="76"/>
        <end position="107"/>
    </location>
</feature>
<feature type="compositionally biased region" description="Polar residues" evidence="1">
    <location>
        <begin position="48"/>
        <end position="61"/>
    </location>
</feature>
<evidence type="ECO:0000313" key="2">
    <source>
        <dbReference type="EMBL" id="CAK9181358.1"/>
    </source>
</evidence>
<name>A0ABC8UK54_9AQUA</name>
<gene>
    <name evidence="2" type="ORF">ILEXP_LOCUS51411</name>
</gene>
<dbReference type="EMBL" id="CAUOFW020008002">
    <property type="protein sequence ID" value="CAK9181358.1"/>
    <property type="molecule type" value="Genomic_DNA"/>
</dbReference>
<feature type="compositionally biased region" description="Polar residues" evidence="1">
    <location>
        <begin position="77"/>
        <end position="88"/>
    </location>
</feature>
<feature type="compositionally biased region" description="Polar residues" evidence="1">
    <location>
        <begin position="1"/>
        <end position="32"/>
    </location>
</feature>
<organism evidence="2 3">
    <name type="scientific">Ilex paraguariensis</name>
    <name type="common">yerba mate</name>
    <dbReference type="NCBI Taxonomy" id="185542"/>
    <lineage>
        <taxon>Eukaryota</taxon>
        <taxon>Viridiplantae</taxon>
        <taxon>Streptophyta</taxon>
        <taxon>Embryophyta</taxon>
        <taxon>Tracheophyta</taxon>
        <taxon>Spermatophyta</taxon>
        <taxon>Magnoliopsida</taxon>
        <taxon>eudicotyledons</taxon>
        <taxon>Gunneridae</taxon>
        <taxon>Pentapetalae</taxon>
        <taxon>asterids</taxon>
        <taxon>campanulids</taxon>
        <taxon>Aquifoliales</taxon>
        <taxon>Aquifoliaceae</taxon>
        <taxon>Ilex</taxon>
    </lineage>
</organism>
<dbReference type="AlphaFoldDB" id="A0ABC8UK54"/>
<evidence type="ECO:0000256" key="1">
    <source>
        <dbReference type="SAM" id="MobiDB-lite"/>
    </source>
</evidence>
<feature type="region of interest" description="Disordered" evidence="1">
    <location>
        <begin position="1"/>
        <end position="61"/>
    </location>
</feature>
<sequence>MPSDLNELQTKTYGPYQTKSQPRGTNEGNNPSRGPRKGQRRQRDQGIQKETTQWRAQPIGITQSAASLVLVQRSNDKQMPSRTMSNLKAQIDSGFPIEPRYGVNPCP</sequence>
<comment type="caution">
    <text evidence="2">The sequence shown here is derived from an EMBL/GenBank/DDBJ whole genome shotgun (WGS) entry which is preliminary data.</text>
</comment>
<evidence type="ECO:0000313" key="3">
    <source>
        <dbReference type="Proteomes" id="UP001642360"/>
    </source>
</evidence>
<proteinExistence type="predicted"/>
<accession>A0ABC8UK54</accession>
<keyword evidence="3" id="KW-1185">Reference proteome</keyword>
<reference evidence="2 3" key="1">
    <citation type="submission" date="2024-02" db="EMBL/GenBank/DDBJ databases">
        <authorList>
            <person name="Vignale AGUSTIN F."/>
            <person name="Sosa J E."/>
            <person name="Modenutti C."/>
        </authorList>
    </citation>
    <scope>NUCLEOTIDE SEQUENCE [LARGE SCALE GENOMIC DNA]</scope>
</reference>
<protein>
    <submittedName>
        <fullName evidence="2">Uncharacterized protein</fullName>
    </submittedName>
</protein>